<protein>
    <submittedName>
        <fullName evidence="2">Uncharacterized protein LOC142180040</fullName>
    </submittedName>
</protein>
<reference evidence="2" key="2">
    <citation type="submission" date="2025-08" db="UniProtKB">
        <authorList>
            <consortium name="RefSeq"/>
        </authorList>
    </citation>
    <scope>IDENTIFICATION</scope>
    <source>
        <tissue evidence="2">Leaf</tissue>
    </source>
</reference>
<organism evidence="1 2">
    <name type="scientific">Nicotiana tabacum</name>
    <name type="common">Common tobacco</name>
    <dbReference type="NCBI Taxonomy" id="4097"/>
    <lineage>
        <taxon>Eukaryota</taxon>
        <taxon>Viridiplantae</taxon>
        <taxon>Streptophyta</taxon>
        <taxon>Embryophyta</taxon>
        <taxon>Tracheophyta</taxon>
        <taxon>Spermatophyta</taxon>
        <taxon>Magnoliopsida</taxon>
        <taxon>eudicotyledons</taxon>
        <taxon>Gunneridae</taxon>
        <taxon>Pentapetalae</taxon>
        <taxon>asterids</taxon>
        <taxon>lamiids</taxon>
        <taxon>Solanales</taxon>
        <taxon>Solanaceae</taxon>
        <taxon>Nicotianoideae</taxon>
        <taxon>Nicotianeae</taxon>
        <taxon>Nicotiana</taxon>
    </lineage>
</organism>
<name>A0AC58UC69_TOBAC</name>
<reference evidence="1" key="1">
    <citation type="journal article" date="2014" name="Nat. Commun.">
        <title>The tobacco genome sequence and its comparison with those of tomato and potato.</title>
        <authorList>
            <person name="Sierro N."/>
            <person name="Battey J.N."/>
            <person name="Ouadi S."/>
            <person name="Bakaher N."/>
            <person name="Bovet L."/>
            <person name="Willig A."/>
            <person name="Goepfert S."/>
            <person name="Peitsch M.C."/>
            <person name="Ivanov N.V."/>
        </authorList>
    </citation>
    <scope>NUCLEOTIDE SEQUENCE [LARGE SCALE GENOMIC DNA]</scope>
</reference>
<evidence type="ECO:0000313" key="2">
    <source>
        <dbReference type="RefSeq" id="XP_075107061.1"/>
    </source>
</evidence>
<dbReference type="RefSeq" id="XP_075107061.1">
    <property type="nucleotide sequence ID" value="XM_075250960.1"/>
</dbReference>
<accession>A0AC58UC69</accession>
<sequence length="195" mass="22076">MIIKLVVEECTLNVVSAYAPHVGLDEEVKRRFWEGLDEIVRQVPPTEKLFIGGDFNGHIRSTAGGYGEVHGGFDFGERKEERRKMSTRGSPRIRWRALTKDIAQELEGWLSVIGAWRSSGDVSTMWSAITDCIREVVREVLGVSTGISGRHKGDWWWNEVVQGQMEAKKVAYLKLVGSIDEEERRACMESYLTST</sequence>
<dbReference type="Proteomes" id="UP000790787">
    <property type="component" value="Chromosome 4"/>
</dbReference>
<proteinExistence type="predicted"/>
<keyword evidence="1" id="KW-1185">Reference proteome</keyword>
<gene>
    <name evidence="2" type="primary">LOC142180040</name>
</gene>
<evidence type="ECO:0000313" key="1">
    <source>
        <dbReference type="Proteomes" id="UP000790787"/>
    </source>
</evidence>